<name>A0A849AP39_9MICO</name>
<evidence type="ECO:0000256" key="2">
    <source>
        <dbReference type="ARBA" id="ARBA00022649"/>
    </source>
</evidence>
<dbReference type="Proteomes" id="UP000549517">
    <property type="component" value="Unassembled WGS sequence"/>
</dbReference>
<dbReference type="InterPro" id="IPR035093">
    <property type="entry name" value="RelE/ParE_toxin_dom_sf"/>
</dbReference>
<dbReference type="Gene3D" id="3.30.2310.20">
    <property type="entry name" value="RelE-like"/>
    <property type="match status" value="1"/>
</dbReference>
<organism evidence="3 4">
    <name type="scientific">Brevibacterium luteolum</name>
    <dbReference type="NCBI Taxonomy" id="199591"/>
    <lineage>
        <taxon>Bacteria</taxon>
        <taxon>Bacillati</taxon>
        <taxon>Actinomycetota</taxon>
        <taxon>Actinomycetes</taxon>
        <taxon>Micrococcales</taxon>
        <taxon>Brevibacteriaceae</taxon>
        <taxon>Brevibacterium</taxon>
    </lineage>
</organism>
<evidence type="ECO:0000313" key="4">
    <source>
        <dbReference type="Proteomes" id="UP000549517"/>
    </source>
</evidence>
<reference evidence="3 4" key="1">
    <citation type="submission" date="2020-05" db="EMBL/GenBank/DDBJ databases">
        <title>MicrobeNet Type strains.</title>
        <authorList>
            <person name="Nicholson A.C."/>
        </authorList>
    </citation>
    <scope>NUCLEOTIDE SEQUENCE [LARGE SCALE GENOMIC DNA]</scope>
    <source>
        <strain evidence="3 4">CCUG 46604</strain>
    </source>
</reference>
<evidence type="ECO:0000256" key="1">
    <source>
        <dbReference type="ARBA" id="ARBA00006226"/>
    </source>
</evidence>
<accession>A0A849AP39</accession>
<dbReference type="InterPro" id="IPR007712">
    <property type="entry name" value="RelE/ParE_toxin"/>
</dbReference>
<dbReference type="RefSeq" id="WP_170273993.1">
    <property type="nucleotide sequence ID" value="NZ_BAAAKH010000001.1"/>
</dbReference>
<dbReference type="SUPFAM" id="SSF143011">
    <property type="entry name" value="RelE-like"/>
    <property type="match status" value="1"/>
</dbReference>
<gene>
    <name evidence="3" type="ORF">HLA91_06255</name>
</gene>
<comment type="caution">
    <text evidence="3">The sequence shown here is derived from an EMBL/GenBank/DDBJ whole genome shotgun (WGS) entry which is preliminary data.</text>
</comment>
<sequence length="91" mass="10041">MPYSITYARSAARTLKKLDASVARCLLTAIGELAGDPRPPGCKTLKNSGGALRIRVGDYRVVYDVHDSEVVILVLAVGHRRDVYRSSLQRR</sequence>
<dbReference type="PANTHER" id="PTHR35601">
    <property type="entry name" value="TOXIN RELE"/>
    <property type="match status" value="1"/>
</dbReference>
<dbReference type="Pfam" id="PF05016">
    <property type="entry name" value="ParE_toxin"/>
    <property type="match status" value="1"/>
</dbReference>
<protein>
    <submittedName>
        <fullName evidence="3">Type II toxin-antitoxin system RelE/ParE family toxin</fullName>
    </submittedName>
</protein>
<dbReference type="EMBL" id="JABEMC010000003">
    <property type="protein sequence ID" value="NNG78978.1"/>
    <property type="molecule type" value="Genomic_DNA"/>
</dbReference>
<evidence type="ECO:0000313" key="3">
    <source>
        <dbReference type="EMBL" id="NNG78978.1"/>
    </source>
</evidence>
<keyword evidence="2" id="KW-1277">Toxin-antitoxin system</keyword>
<dbReference type="PANTHER" id="PTHR35601:SF1">
    <property type="entry name" value="TOXIN RELE"/>
    <property type="match status" value="1"/>
</dbReference>
<dbReference type="AlphaFoldDB" id="A0A849AP39"/>
<proteinExistence type="inferred from homology"/>
<comment type="similarity">
    <text evidence="1">Belongs to the RelE toxin family.</text>
</comment>